<comment type="caution">
    <text evidence="1">The sequence shown here is derived from an EMBL/GenBank/DDBJ whole genome shotgun (WGS) entry which is preliminary data.</text>
</comment>
<proteinExistence type="predicted"/>
<accession>X0VNW4</accession>
<dbReference type="EMBL" id="BARS01039536">
    <property type="protein sequence ID" value="GAG20054.1"/>
    <property type="molecule type" value="Genomic_DNA"/>
</dbReference>
<name>X0VNW4_9ZZZZ</name>
<feature type="non-terminal residue" evidence="1">
    <location>
        <position position="1"/>
    </location>
</feature>
<gene>
    <name evidence="1" type="ORF">S01H1_60366</name>
</gene>
<organism evidence="1">
    <name type="scientific">marine sediment metagenome</name>
    <dbReference type="NCBI Taxonomy" id="412755"/>
    <lineage>
        <taxon>unclassified sequences</taxon>
        <taxon>metagenomes</taxon>
        <taxon>ecological metagenomes</taxon>
    </lineage>
</organism>
<evidence type="ECO:0000313" key="1">
    <source>
        <dbReference type="EMBL" id="GAG20054.1"/>
    </source>
</evidence>
<dbReference type="AlphaFoldDB" id="X0VNW4"/>
<protein>
    <submittedName>
        <fullName evidence="1">Uncharacterized protein</fullName>
    </submittedName>
</protein>
<reference evidence="1" key="1">
    <citation type="journal article" date="2014" name="Front. Microbiol.">
        <title>High frequency of phylogenetically diverse reductive dehalogenase-homologous genes in deep subseafloor sedimentary metagenomes.</title>
        <authorList>
            <person name="Kawai M."/>
            <person name="Futagami T."/>
            <person name="Toyoda A."/>
            <person name="Takaki Y."/>
            <person name="Nishi S."/>
            <person name="Hori S."/>
            <person name="Arai W."/>
            <person name="Tsubouchi T."/>
            <person name="Morono Y."/>
            <person name="Uchiyama I."/>
            <person name="Ito T."/>
            <person name="Fujiyama A."/>
            <person name="Inagaki F."/>
            <person name="Takami H."/>
        </authorList>
    </citation>
    <scope>NUCLEOTIDE SEQUENCE</scope>
    <source>
        <strain evidence="1">Expedition CK06-06</strain>
    </source>
</reference>
<sequence length="43" mass="4659">AHTNQVRIVINVYVDVKSKRGTSGAGADIIEFPTCWDVDAIKA</sequence>